<evidence type="ECO:0008006" key="2">
    <source>
        <dbReference type="Google" id="ProtNLM"/>
    </source>
</evidence>
<proteinExistence type="predicted"/>
<sequence length="55" mass="6402">MAYQILVQSDVDPYEAILPLLSDSCQIHMWREEEPPADTDFAAIEGLYVYSHMWL</sequence>
<dbReference type="EMBL" id="UINC01107954">
    <property type="protein sequence ID" value="SVC73714.1"/>
    <property type="molecule type" value="Genomic_DNA"/>
</dbReference>
<dbReference type="AlphaFoldDB" id="A0A382PK08"/>
<evidence type="ECO:0000313" key="1">
    <source>
        <dbReference type="EMBL" id="SVC73714.1"/>
    </source>
</evidence>
<reference evidence="1" key="1">
    <citation type="submission" date="2018-05" db="EMBL/GenBank/DDBJ databases">
        <authorList>
            <person name="Lanie J.A."/>
            <person name="Ng W.-L."/>
            <person name="Kazmierczak K.M."/>
            <person name="Andrzejewski T.M."/>
            <person name="Davidsen T.M."/>
            <person name="Wayne K.J."/>
            <person name="Tettelin H."/>
            <person name="Glass J.I."/>
            <person name="Rusch D."/>
            <person name="Podicherti R."/>
            <person name="Tsui H.-C.T."/>
            <person name="Winkler M.E."/>
        </authorList>
    </citation>
    <scope>NUCLEOTIDE SEQUENCE</scope>
</reference>
<name>A0A382PK08_9ZZZZ</name>
<organism evidence="1">
    <name type="scientific">marine metagenome</name>
    <dbReference type="NCBI Taxonomy" id="408172"/>
    <lineage>
        <taxon>unclassified sequences</taxon>
        <taxon>metagenomes</taxon>
        <taxon>ecological metagenomes</taxon>
    </lineage>
</organism>
<protein>
    <recommendedName>
        <fullName evidence="2">D-isomer specific 2-hydroxyacid dehydrogenase catalytic domain-containing protein</fullName>
    </recommendedName>
</protein>
<accession>A0A382PK08</accession>
<gene>
    <name evidence="1" type="ORF">METZ01_LOCUS326568</name>
</gene>
<feature type="non-terminal residue" evidence="1">
    <location>
        <position position="55"/>
    </location>
</feature>